<dbReference type="AlphaFoldDB" id="Q7VDA9"/>
<gene>
    <name evidence="1" type="ordered locus">Pro_0474</name>
</gene>
<evidence type="ECO:0000313" key="1">
    <source>
        <dbReference type="EMBL" id="AAP99519.1"/>
    </source>
</evidence>
<dbReference type="STRING" id="167539.Pro_0474"/>
<evidence type="ECO:0000313" key="2">
    <source>
        <dbReference type="Proteomes" id="UP000001420"/>
    </source>
</evidence>
<proteinExistence type="predicted"/>
<name>Q7VDA9_PROMA</name>
<dbReference type="KEGG" id="pma:Pro_0474"/>
<accession>Q7VDA9</accession>
<dbReference type="HOGENOM" id="CLU_2938018_0_0_3"/>
<dbReference type="Proteomes" id="UP000001420">
    <property type="component" value="Chromosome"/>
</dbReference>
<protein>
    <submittedName>
        <fullName evidence="1">Uncharacterized protein</fullName>
    </submittedName>
</protein>
<dbReference type="EnsemblBacteria" id="AAP99519">
    <property type="protein sequence ID" value="AAP99519"/>
    <property type="gene ID" value="Pro_0474"/>
</dbReference>
<reference evidence="1 2" key="1">
    <citation type="journal article" date="2003" name="Proc. Natl. Acad. Sci. U.S.A.">
        <title>Genome sequence of the cyanobacterium Prochlorococcus marinus SS120, a nearly minimal oxyphototrophic genome.</title>
        <authorList>
            <person name="Dufresne A."/>
            <person name="Salanoubat M."/>
            <person name="Partensky F."/>
            <person name="Artiguenave F."/>
            <person name="Axmann I.M."/>
            <person name="Barbe V."/>
            <person name="Duprat S."/>
            <person name="Galperin M.Y."/>
            <person name="Koonin E.V."/>
            <person name="Le Gall F."/>
            <person name="Makarova K.S."/>
            <person name="Ostrowski M."/>
            <person name="Oztas S."/>
            <person name="Robert C."/>
            <person name="Rogozin I.B."/>
            <person name="Scanlan D.J."/>
            <person name="Tandeau de Marsac N."/>
            <person name="Weissenbach J."/>
            <person name="Wincker P."/>
            <person name="Wolf Y.I."/>
            <person name="Hess W.R."/>
        </authorList>
    </citation>
    <scope>NUCLEOTIDE SEQUENCE [LARGE SCALE GENOMIC DNA]</scope>
    <source>
        <strain evidence="2">SARG / CCMP1375 / SS120</strain>
    </source>
</reference>
<organism evidence="1 2">
    <name type="scientific">Prochlorococcus marinus (strain SARG / CCMP1375 / SS120)</name>
    <dbReference type="NCBI Taxonomy" id="167539"/>
    <lineage>
        <taxon>Bacteria</taxon>
        <taxon>Bacillati</taxon>
        <taxon>Cyanobacteriota</taxon>
        <taxon>Cyanophyceae</taxon>
        <taxon>Synechococcales</taxon>
        <taxon>Prochlorococcaceae</taxon>
        <taxon>Prochlorococcus</taxon>
    </lineage>
</organism>
<dbReference type="EMBL" id="AE017126">
    <property type="protein sequence ID" value="AAP99519.1"/>
    <property type="molecule type" value="Genomic_DNA"/>
</dbReference>
<sequence>MFFFLVKLFLERTLPPLKSIEKSPNVFHDPSCSKAFSLYMVLTSSSGLLKVPPSGFLVRR</sequence>
<keyword evidence="2" id="KW-1185">Reference proteome</keyword>